<dbReference type="PROSITE" id="PS50110">
    <property type="entry name" value="RESPONSE_REGULATORY"/>
    <property type="match status" value="2"/>
</dbReference>
<gene>
    <name evidence="9" type="ORF">C1280_12905</name>
</gene>
<dbReference type="Proteomes" id="UP000245802">
    <property type="component" value="Chromosome"/>
</dbReference>
<dbReference type="InterPro" id="IPR036097">
    <property type="entry name" value="HisK_dim/P_sf"/>
</dbReference>
<dbReference type="PRINTS" id="PR00344">
    <property type="entry name" value="BCTRLSENSOR"/>
</dbReference>
<proteinExistence type="predicted"/>
<name>A0A2Z3GWU5_9BACT</name>
<dbReference type="SMART" id="SM00388">
    <property type="entry name" value="HisKA"/>
    <property type="match status" value="1"/>
</dbReference>
<feature type="modified residue" description="4-aspartylphosphate" evidence="4">
    <location>
        <position position="574"/>
    </location>
</feature>
<dbReference type="AlphaFoldDB" id="A0A2Z3GWU5"/>
<dbReference type="SMART" id="SM00448">
    <property type="entry name" value="REC"/>
    <property type="match status" value="2"/>
</dbReference>
<dbReference type="NCBIfam" id="TIGR00229">
    <property type="entry name" value="sensory_box"/>
    <property type="match status" value="1"/>
</dbReference>
<dbReference type="InterPro" id="IPR000700">
    <property type="entry name" value="PAS-assoc_C"/>
</dbReference>
<dbReference type="InterPro" id="IPR003594">
    <property type="entry name" value="HATPase_dom"/>
</dbReference>
<dbReference type="EC" id="2.7.13.3" evidence="2"/>
<dbReference type="SMART" id="SM00387">
    <property type="entry name" value="HATPase_c"/>
    <property type="match status" value="1"/>
</dbReference>
<dbReference type="SUPFAM" id="SSF47384">
    <property type="entry name" value="Homodimeric domain of signal transducing histidine kinase"/>
    <property type="match status" value="1"/>
</dbReference>
<dbReference type="SUPFAM" id="SSF52172">
    <property type="entry name" value="CheY-like"/>
    <property type="match status" value="2"/>
</dbReference>
<organism evidence="9 10">
    <name type="scientific">Gemmata obscuriglobus</name>
    <dbReference type="NCBI Taxonomy" id="114"/>
    <lineage>
        <taxon>Bacteria</taxon>
        <taxon>Pseudomonadati</taxon>
        <taxon>Planctomycetota</taxon>
        <taxon>Planctomycetia</taxon>
        <taxon>Gemmatales</taxon>
        <taxon>Gemmataceae</taxon>
        <taxon>Gemmata</taxon>
    </lineage>
</organism>
<dbReference type="PROSITE" id="PS50113">
    <property type="entry name" value="PAC"/>
    <property type="match status" value="1"/>
</dbReference>
<feature type="domain" description="Response regulatory" evidence="6">
    <location>
        <begin position="523"/>
        <end position="639"/>
    </location>
</feature>
<dbReference type="InterPro" id="IPR000014">
    <property type="entry name" value="PAS"/>
</dbReference>
<feature type="domain" description="PAS" evidence="7">
    <location>
        <begin position="131"/>
        <end position="204"/>
    </location>
</feature>
<dbReference type="InterPro" id="IPR013656">
    <property type="entry name" value="PAS_4"/>
</dbReference>
<dbReference type="OrthoDB" id="9779069at2"/>
<feature type="domain" description="PAC" evidence="8">
    <location>
        <begin position="209"/>
        <end position="261"/>
    </location>
</feature>
<protein>
    <recommendedName>
        <fullName evidence="2">histidine kinase</fullName>
        <ecNumber evidence="2">2.7.13.3</ecNumber>
    </recommendedName>
</protein>
<dbReference type="RefSeq" id="WP_010038394.1">
    <property type="nucleotide sequence ID" value="NZ_CP025958.1"/>
</dbReference>
<keyword evidence="10" id="KW-1185">Reference proteome</keyword>
<dbReference type="CDD" id="cd17534">
    <property type="entry name" value="REC_DC-like"/>
    <property type="match status" value="1"/>
</dbReference>
<dbReference type="PROSITE" id="PS50112">
    <property type="entry name" value="PAS"/>
    <property type="match status" value="1"/>
</dbReference>
<dbReference type="Pfam" id="PF00512">
    <property type="entry name" value="HisKA"/>
    <property type="match status" value="1"/>
</dbReference>
<dbReference type="EMBL" id="CP025958">
    <property type="protein sequence ID" value="AWM37808.1"/>
    <property type="molecule type" value="Genomic_DNA"/>
</dbReference>
<accession>A0A2Z3GWU5</accession>
<dbReference type="InterPro" id="IPR004358">
    <property type="entry name" value="Sig_transdc_His_kin-like_C"/>
</dbReference>
<dbReference type="Gene3D" id="3.30.450.20">
    <property type="entry name" value="PAS domain"/>
    <property type="match status" value="1"/>
</dbReference>
<evidence type="ECO:0000313" key="9">
    <source>
        <dbReference type="EMBL" id="AWM37808.1"/>
    </source>
</evidence>
<dbReference type="PANTHER" id="PTHR43065:SF42">
    <property type="entry name" value="TWO-COMPONENT SENSOR PPRA"/>
    <property type="match status" value="1"/>
</dbReference>
<dbReference type="InterPro" id="IPR011006">
    <property type="entry name" value="CheY-like_superfamily"/>
</dbReference>
<dbReference type="Gene3D" id="3.40.50.2300">
    <property type="match status" value="2"/>
</dbReference>
<dbReference type="InterPro" id="IPR035965">
    <property type="entry name" value="PAS-like_dom_sf"/>
</dbReference>
<dbReference type="KEGG" id="gog:C1280_12905"/>
<dbReference type="PANTHER" id="PTHR43065">
    <property type="entry name" value="SENSOR HISTIDINE KINASE"/>
    <property type="match status" value="1"/>
</dbReference>
<evidence type="ECO:0000259" key="8">
    <source>
        <dbReference type="PROSITE" id="PS50113"/>
    </source>
</evidence>
<comment type="catalytic activity">
    <reaction evidence="1">
        <text>ATP + protein L-histidine = ADP + protein N-phospho-L-histidine.</text>
        <dbReference type="EC" id="2.7.13.3"/>
    </reaction>
</comment>
<evidence type="ECO:0000259" key="6">
    <source>
        <dbReference type="PROSITE" id="PS50110"/>
    </source>
</evidence>
<dbReference type="PROSITE" id="PS50109">
    <property type="entry name" value="HIS_KIN"/>
    <property type="match status" value="1"/>
</dbReference>
<dbReference type="CDD" id="cd00130">
    <property type="entry name" value="PAS"/>
    <property type="match status" value="1"/>
</dbReference>
<evidence type="ECO:0000259" key="7">
    <source>
        <dbReference type="PROSITE" id="PS50112"/>
    </source>
</evidence>
<dbReference type="InterPro" id="IPR003661">
    <property type="entry name" value="HisK_dim/P_dom"/>
</dbReference>
<sequence>MPHRILIVEDERIPAADLELRLTALGYEVVGSVATGADALRLAGERAPDLVLMDIRLRGDLDGIAAADRLRAEHFVPVVFLTAHSDDETLSRARVVEPYGYLLKPFQERELRTVIEMALYKHAAERRLRASERRYATTLASIGDGVIATDRTGAVTFLNPVAERLTGWPLAEAAGRALRDVFVICNEGTRLPVENPVDRVLREGRVVGLANHTVLTARTGGECPIDDCAAPILDDRGAVDGAVLVFRDITARRRQEDEKARLDEKLREGTKLEAIGRLAGGVAHDFNNLLTVINGYADLLLAGLTERGPLWEPLAAIQDAGERAARLTQQLLAFSRRSMVEPKVLDLNAVVTHIGKLLRRLIGEDIALALALDPHLAPVTADLGQIEQVIINLAVNARDAMPGGGRLTLETRNVEVRAADTAAQPDLRPGRYVRFTVADTGAGVPEDVRPHIFEPFFTTKGVGKGTGLGLAVVHGVVKQAGGHIALECPPGAGTAFVMLFPAGTSRDAPAPAPAPVPTGGSETILLVEDEDPVRNIARLALDVQGYTVLSAGGAAEALKVAAAHPGRIDLLVTDVVMPNAGGRELGDALRAVRPDVKILFMSGYTDEAVVPDGAFGSGEAFIQKPFSPIGLARKVRAVLDAHA</sequence>
<feature type="modified residue" description="4-aspartylphosphate" evidence="4">
    <location>
        <position position="54"/>
    </location>
</feature>
<dbReference type="InterPro" id="IPR036890">
    <property type="entry name" value="HATPase_C_sf"/>
</dbReference>
<dbReference type="SMART" id="SM00091">
    <property type="entry name" value="PAS"/>
    <property type="match status" value="1"/>
</dbReference>
<evidence type="ECO:0000256" key="3">
    <source>
        <dbReference type="ARBA" id="ARBA00022553"/>
    </source>
</evidence>
<dbReference type="Pfam" id="PF00072">
    <property type="entry name" value="Response_reg"/>
    <property type="match status" value="2"/>
</dbReference>
<dbReference type="InterPro" id="IPR001789">
    <property type="entry name" value="Sig_transdc_resp-reg_receiver"/>
</dbReference>
<keyword evidence="9" id="KW-0808">Transferase</keyword>
<dbReference type="SUPFAM" id="SSF55785">
    <property type="entry name" value="PYP-like sensor domain (PAS domain)"/>
    <property type="match status" value="1"/>
</dbReference>
<evidence type="ECO:0000256" key="2">
    <source>
        <dbReference type="ARBA" id="ARBA00012438"/>
    </source>
</evidence>
<feature type="domain" description="Histidine kinase" evidence="5">
    <location>
        <begin position="281"/>
        <end position="504"/>
    </location>
</feature>
<dbReference type="GO" id="GO:0000155">
    <property type="term" value="F:phosphorelay sensor kinase activity"/>
    <property type="evidence" value="ECO:0007669"/>
    <property type="project" value="InterPro"/>
</dbReference>
<dbReference type="Gene3D" id="1.10.287.130">
    <property type="match status" value="1"/>
</dbReference>
<dbReference type="Pfam" id="PF08448">
    <property type="entry name" value="PAS_4"/>
    <property type="match status" value="1"/>
</dbReference>
<dbReference type="InterPro" id="IPR005467">
    <property type="entry name" value="His_kinase_dom"/>
</dbReference>
<keyword evidence="3 4" id="KW-0597">Phosphoprotein</keyword>
<dbReference type="Gene3D" id="3.30.565.10">
    <property type="entry name" value="Histidine kinase-like ATPase, C-terminal domain"/>
    <property type="match status" value="1"/>
</dbReference>
<evidence type="ECO:0000256" key="1">
    <source>
        <dbReference type="ARBA" id="ARBA00000085"/>
    </source>
</evidence>
<evidence type="ECO:0000259" key="5">
    <source>
        <dbReference type="PROSITE" id="PS50109"/>
    </source>
</evidence>
<dbReference type="SUPFAM" id="SSF55874">
    <property type="entry name" value="ATPase domain of HSP90 chaperone/DNA topoisomerase II/histidine kinase"/>
    <property type="match status" value="1"/>
</dbReference>
<evidence type="ECO:0000313" key="10">
    <source>
        <dbReference type="Proteomes" id="UP000245802"/>
    </source>
</evidence>
<reference evidence="9 10" key="1">
    <citation type="submission" date="2018-01" db="EMBL/GenBank/DDBJ databases">
        <title>G. obscuriglobus.</title>
        <authorList>
            <person name="Franke J."/>
            <person name="Blomberg W."/>
            <person name="Selmecki A."/>
        </authorList>
    </citation>
    <scope>NUCLEOTIDE SEQUENCE [LARGE SCALE GENOMIC DNA]</scope>
    <source>
        <strain evidence="9 10">DSM 5831</strain>
    </source>
</reference>
<evidence type="ECO:0000256" key="4">
    <source>
        <dbReference type="PROSITE-ProRule" id="PRU00169"/>
    </source>
</evidence>
<dbReference type="Pfam" id="PF02518">
    <property type="entry name" value="HATPase_c"/>
    <property type="match status" value="1"/>
</dbReference>
<dbReference type="CDD" id="cd00082">
    <property type="entry name" value="HisKA"/>
    <property type="match status" value="1"/>
</dbReference>
<feature type="domain" description="Response regulatory" evidence="6">
    <location>
        <begin position="4"/>
        <end position="119"/>
    </location>
</feature>
<keyword evidence="9" id="KW-0418">Kinase</keyword>